<gene>
    <name evidence="1" type="ORF">RG47T_1944</name>
</gene>
<dbReference type="Proteomes" id="UP000186720">
    <property type="component" value="Unassembled WGS sequence"/>
</dbReference>
<comment type="caution">
    <text evidence="1">The sequence shown here is derived from an EMBL/GenBank/DDBJ whole genome shotgun (WGS) entry which is preliminary data.</text>
</comment>
<organism evidence="1 2">
    <name type="scientific">Mucilaginibacter polytrichastri</name>
    <dbReference type="NCBI Taxonomy" id="1302689"/>
    <lineage>
        <taxon>Bacteria</taxon>
        <taxon>Pseudomonadati</taxon>
        <taxon>Bacteroidota</taxon>
        <taxon>Sphingobacteriia</taxon>
        <taxon>Sphingobacteriales</taxon>
        <taxon>Sphingobacteriaceae</taxon>
        <taxon>Mucilaginibacter</taxon>
    </lineage>
</organism>
<dbReference type="Gene3D" id="1.10.3210.10">
    <property type="entry name" value="Hypothetical protein af1432"/>
    <property type="match status" value="1"/>
</dbReference>
<reference evidence="1 2" key="1">
    <citation type="submission" date="2016-11" db="EMBL/GenBank/DDBJ databases">
        <title>Whole Genome Sequencing of Mucilaginibacter polytrichastri RG4-7(T) isolated from the moss sample.</title>
        <authorList>
            <person name="Li Y."/>
        </authorList>
    </citation>
    <scope>NUCLEOTIDE SEQUENCE [LARGE SCALE GENOMIC DNA]</scope>
    <source>
        <strain evidence="1 2">RG4-7</strain>
    </source>
</reference>
<dbReference type="SUPFAM" id="SSF109604">
    <property type="entry name" value="HD-domain/PDEase-like"/>
    <property type="match status" value="1"/>
</dbReference>
<proteinExistence type="predicted"/>
<sequence length="180" mass="20354">MSTAEQLTQWIKLQHEGQLIKRTNQPYFAHLLAVAEMAGKATALGYEIGLCHDLFEETNNTVDTLLGALKSFGYNDENANHITGAVIALTDVFTAAAYPDLSKKDRKKREAKRLVTISPDAQTVKYCDLIYNIGWVLEYDEKHAKKYLKKKRKLLKAMLGGDQRLREDALKIIDKALDKL</sequence>
<keyword evidence="2" id="KW-1185">Reference proteome</keyword>
<accession>A0A1Q5ZXM8</accession>
<dbReference type="AlphaFoldDB" id="A0A1Q5ZXM8"/>
<name>A0A1Q5ZXM8_9SPHI</name>
<dbReference type="OrthoDB" id="9802385at2"/>
<evidence type="ECO:0008006" key="3">
    <source>
        <dbReference type="Google" id="ProtNLM"/>
    </source>
</evidence>
<dbReference type="EMBL" id="MPPL01000001">
    <property type="protein sequence ID" value="OKS86488.1"/>
    <property type="molecule type" value="Genomic_DNA"/>
</dbReference>
<evidence type="ECO:0000313" key="2">
    <source>
        <dbReference type="Proteomes" id="UP000186720"/>
    </source>
</evidence>
<dbReference type="RefSeq" id="WP_074489173.1">
    <property type="nucleotide sequence ID" value="NZ_FPAM01000004.1"/>
</dbReference>
<dbReference type="STRING" id="1302689.RG47T_1944"/>
<evidence type="ECO:0000313" key="1">
    <source>
        <dbReference type="EMBL" id="OKS86488.1"/>
    </source>
</evidence>
<protein>
    <recommendedName>
        <fullName evidence="3">HD/PDEase domain-containing protein</fullName>
    </recommendedName>
</protein>